<dbReference type="EMBL" id="OV651820">
    <property type="protein sequence ID" value="CAH1114815.1"/>
    <property type="molecule type" value="Genomic_DNA"/>
</dbReference>
<dbReference type="AlphaFoldDB" id="A0A9P0GG93"/>
<reference evidence="1" key="1">
    <citation type="submission" date="2022-01" db="EMBL/GenBank/DDBJ databases">
        <authorList>
            <person name="King R."/>
        </authorList>
    </citation>
    <scope>NUCLEOTIDE SEQUENCE</scope>
</reference>
<evidence type="ECO:0000313" key="2">
    <source>
        <dbReference type="Proteomes" id="UP001153636"/>
    </source>
</evidence>
<evidence type="ECO:0000313" key="1">
    <source>
        <dbReference type="EMBL" id="CAH1114815.1"/>
    </source>
</evidence>
<gene>
    <name evidence="1" type="ORF">PSYICH_LOCUS14312</name>
</gene>
<proteinExistence type="predicted"/>
<dbReference type="Proteomes" id="UP001153636">
    <property type="component" value="Chromosome 8"/>
</dbReference>
<dbReference type="OrthoDB" id="6601747at2759"/>
<keyword evidence="2" id="KW-1185">Reference proteome</keyword>
<accession>A0A9P0GG93</accession>
<sequence>MLQIKTLDIVKGNEHIQTIVEMIRDHRKNAENVTAKILKKAGNKVKPLNVDITVARIAGQQKPRNKPPAENPGDFWKRSLIILYLDLIIGSLQVRFSTDKSPAFALTHFYLDNMKHVSLEE</sequence>
<protein>
    <submittedName>
        <fullName evidence="1">Uncharacterized protein</fullName>
    </submittedName>
</protein>
<name>A0A9P0GG93_9CUCU</name>
<organism evidence="1 2">
    <name type="scientific">Psylliodes chrysocephalus</name>
    <dbReference type="NCBI Taxonomy" id="3402493"/>
    <lineage>
        <taxon>Eukaryota</taxon>
        <taxon>Metazoa</taxon>
        <taxon>Ecdysozoa</taxon>
        <taxon>Arthropoda</taxon>
        <taxon>Hexapoda</taxon>
        <taxon>Insecta</taxon>
        <taxon>Pterygota</taxon>
        <taxon>Neoptera</taxon>
        <taxon>Endopterygota</taxon>
        <taxon>Coleoptera</taxon>
        <taxon>Polyphaga</taxon>
        <taxon>Cucujiformia</taxon>
        <taxon>Chrysomeloidea</taxon>
        <taxon>Chrysomelidae</taxon>
        <taxon>Galerucinae</taxon>
        <taxon>Alticini</taxon>
        <taxon>Psylliodes</taxon>
    </lineage>
</organism>